<proteinExistence type="inferred from homology"/>
<keyword evidence="5 7" id="KW-0456">Lyase</keyword>
<dbReference type="PANTHER" id="PTHR45677">
    <property type="entry name" value="GLUTAMATE DECARBOXYLASE-RELATED"/>
    <property type="match status" value="1"/>
</dbReference>
<dbReference type="InterPro" id="IPR002129">
    <property type="entry name" value="PyrdxlP-dep_de-COase"/>
</dbReference>
<protein>
    <submittedName>
        <fullName evidence="8">Cytochrome d ubiquinol oxidase subunit I</fullName>
    </submittedName>
</protein>
<gene>
    <name evidence="8" type="ORF">MACH07_27930</name>
</gene>
<dbReference type="GO" id="GO:0030170">
    <property type="term" value="F:pyridoxal phosphate binding"/>
    <property type="evidence" value="ECO:0007669"/>
    <property type="project" value="InterPro"/>
</dbReference>
<reference evidence="8 9" key="1">
    <citation type="submission" date="2023-01" db="EMBL/GenBank/DDBJ databases">
        <title>Complete genome sequence of Muricauda aquimarina strain IFOP_LL357.</title>
        <authorList>
            <person name="Gajardo G."/>
            <person name="Ueki S."/>
            <person name="Maruyama F."/>
        </authorList>
    </citation>
    <scope>NUCLEOTIDE SEQUENCE [LARGE SCALE GENOMIC DNA]</scope>
    <source>
        <strain evidence="8 9">IFOP_LL357</strain>
    </source>
</reference>
<dbReference type="Proteomes" id="UP001330184">
    <property type="component" value="Chromosome"/>
</dbReference>
<accession>A0AA48I1D9</accession>
<organism evidence="8 9">
    <name type="scientific">Flagellimonas marinaquae</name>
    <dbReference type="NCBI Taxonomy" id="254955"/>
    <lineage>
        <taxon>Bacteria</taxon>
        <taxon>Pseudomonadati</taxon>
        <taxon>Bacteroidota</taxon>
        <taxon>Flavobacteriia</taxon>
        <taxon>Flavobacteriales</taxon>
        <taxon>Flavobacteriaceae</taxon>
        <taxon>Flagellimonas</taxon>
    </lineage>
</organism>
<dbReference type="GO" id="GO:0005737">
    <property type="term" value="C:cytoplasm"/>
    <property type="evidence" value="ECO:0007669"/>
    <property type="project" value="TreeGrafter"/>
</dbReference>
<dbReference type="InterPro" id="IPR015424">
    <property type="entry name" value="PyrdxlP-dep_Trfase"/>
</dbReference>
<feature type="modified residue" description="N6-(pyridoxal phosphate)lysine" evidence="6">
    <location>
        <position position="303"/>
    </location>
</feature>
<evidence type="ECO:0000256" key="5">
    <source>
        <dbReference type="ARBA" id="ARBA00023239"/>
    </source>
</evidence>
<name>A0AA48I1D9_9FLAO</name>
<dbReference type="EMBL" id="AP027268">
    <property type="protein sequence ID" value="BDW93961.1"/>
    <property type="molecule type" value="Genomic_DNA"/>
</dbReference>
<evidence type="ECO:0000256" key="4">
    <source>
        <dbReference type="ARBA" id="ARBA00022898"/>
    </source>
</evidence>
<comment type="cofactor">
    <cofactor evidence="1 6 7">
        <name>pyridoxal 5'-phosphate</name>
        <dbReference type="ChEBI" id="CHEBI:597326"/>
    </cofactor>
</comment>
<dbReference type="PANTHER" id="PTHR45677:SF8">
    <property type="entry name" value="CYSTEINE SULFINIC ACID DECARBOXYLASE"/>
    <property type="match status" value="1"/>
</dbReference>
<dbReference type="GO" id="GO:0016831">
    <property type="term" value="F:carboxy-lyase activity"/>
    <property type="evidence" value="ECO:0007669"/>
    <property type="project" value="UniProtKB-KW"/>
</dbReference>
<evidence type="ECO:0000313" key="9">
    <source>
        <dbReference type="Proteomes" id="UP001330184"/>
    </source>
</evidence>
<evidence type="ECO:0000256" key="2">
    <source>
        <dbReference type="ARBA" id="ARBA00009533"/>
    </source>
</evidence>
<dbReference type="AlphaFoldDB" id="A0AA48I1D9"/>
<evidence type="ECO:0000313" key="8">
    <source>
        <dbReference type="EMBL" id="BDW93961.1"/>
    </source>
</evidence>
<dbReference type="GO" id="GO:0019752">
    <property type="term" value="P:carboxylic acid metabolic process"/>
    <property type="evidence" value="ECO:0007669"/>
    <property type="project" value="InterPro"/>
</dbReference>
<dbReference type="InterPro" id="IPR015421">
    <property type="entry name" value="PyrdxlP-dep_Trfase_major"/>
</dbReference>
<keyword evidence="3" id="KW-0210">Decarboxylase</keyword>
<keyword evidence="9" id="KW-1185">Reference proteome</keyword>
<evidence type="ECO:0000256" key="3">
    <source>
        <dbReference type="ARBA" id="ARBA00022793"/>
    </source>
</evidence>
<dbReference type="SUPFAM" id="SSF53383">
    <property type="entry name" value="PLP-dependent transferases"/>
    <property type="match status" value="1"/>
</dbReference>
<dbReference type="Gene3D" id="3.40.640.10">
    <property type="entry name" value="Type I PLP-dependent aspartate aminotransferase-like (Major domain)"/>
    <property type="match status" value="1"/>
</dbReference>
<dbReference type="Pfam" id="PF00282">
    <property type="entry name" value="Pyridoxal_deC"/>
    <property type="match status" value="1"/>
</dbReference>
<evidence type="ECO:0000256" key="7">
    <source>
        <dbReference type="RuleBase" id="RU000382"/>
    </source>
</evidence>
<dbReference type="Gene3D" id="3.90.1150.170">
    <property type="match status" value="1"/>
</dbReference>
<keyword evidence="4 6" id="KW-0663">Pyridoxal phosphate</keyword>
<sequence length="477" mass="53905">MIHKMNFDFDEKQRKEILNTVSQKIEHFYTNTKDYSTTPELNLQDIRNSIESENLVSGTEPNKAIQHIINGLENYSVHTPHPKYFGLFNPRANFAGIIADFITASYNPQLAAWSHAPFAVEVEAHIINQFIEKFGLNPKKSDGVFTTGGAEANLTAVLSALNNKYPDFAKNGMFGLDKKPVIFCSQEAHHSVQKAAKIVGLGYEFVKTIPTTKDLKIDTNLLEKEIKNLNNSTHSPLMVIGTAGTTGTGTIDDLEEISKICKTHNIWFHVDAAYGGGAVLSSNLKHILKGISASDSITFDAHKWMSVPMGTSVFLTSHQEILNKTFRITTEYMPKEANELEIVEPFSHSIQWSRRFIGLKVYSSLLFYGWNGYEKVINHQAKMGEYLRTKLTENNWIIKNSTELPVICFTHQKFESDANFTKTILDNILAKGNSWISVYPIKNVPTFRACITNYNTTETEIDELIEELNMERKAYQD</sequence>
<evidence type="ECO:0000256" key="6">
    <source>
        <dbReference type="PIRSR" id="PIRSR602129-50"/>
    </source>
</evidence>
<evidence type="ECO:0000256" key="1">
    <source>
        <dbReference type="ARBA" id="ARBA00001933"/>
    </source>
</evidence>
<comment type="similarity">
    <text evidence="2 7">Belongs to the group II decarboxylase family.</text>
</comment>